<keyword evidence="3" id="KW-0677">Repeat</keyword>
<dbReference type="Proteomes" id="UP000248640">
    <property type="component" value="Chromosome 1"/>
</dbReference>
<accession>A0A3M3Y453</accession>
<evidence type="ECO:0000313" key="6">
    <source>
        <dbReference type="EMBL" id="SQF91350.1"/>
    </source>
</evidence>
<gene>
    <name evidence="6" type="ORF">NCTC10038_02776</name>
</gene>
<proteinExistence type="predicted"/>
<evidence type="ECO:0000256" key="3">
    <source>
        <dbReference type="ARBA" id="ARBA00022737"/>
    </source>
</evidence>
<dbReference type="Pfam" id="PF08548">
    <property type="entry name" value="Peptidase_M10_C"/>
    <property type="match status" value="1"/>
</dbReference>
<feature type="region of interest" description="Disordered" evidence="4">
    <location>
        <begin position="1"/>
        <end position="73"/>
    </location>
</feature>
<feature type="compositionally biased region" description="Low complexity" evidence="4">
    <location>
        <begin position="54"/>
        <end position="68"/>
    </location>
</feature>
<protein>
    <submittedName>
        <fullName evidence="6">Peptidase M10 serralysin C terminal</fullName>
    </submittedName>
</protein>
<dbReference type="GO" id="GO:0005615">
    <property type="term" value="C:extracellular space"/>
    <property type="evidence" value="ECO:0007669"/>
    <property type="project" value="InterPro"/>
</dbReference>
<evidence type="ECO:0000256" key="4">
    <source>
        <dbReference type="SAM" id="MobiDB-lite"/>
    </source>
</evidence>
<dbReference type="InterPro" id="IPR013858">
    <property type="entry name" value="Peptidase_M10B_C"/>
</dbReference>
<comment type="subcellular location">
    <subcellularLocation>
        <location evidence="1">Secreted</location>
    </subcellularLocation>
</comment>
<evidence type="ECO:0000313" key="7">
    <source>
        <dbReference type="Proteomes" id="UP000248640"/>
    </source>
</evidence>
<feature type="region of interest" description="Disordered" evidence="4">
    <location>
        <begin position="329"/>
        <end position="376"/>
    </location>
</feature>
<dbReference type="GO" id="GO:0005509">
    <property type="term" value="F:calcium ion binding"/>
    <property type="evidence" value="ECO:0007669"/>
    <property type="project" value="InterPro"/>
</dbReference>
<evidence type="ECO:0000256" key="2">
    <source>
        <dbReference type="ARBA" id="ARBA00022525"/>
    </source>
</evidence>
<reference evidence="6 7" key="1">
    <citation type="submission" date="2018-06" db="EMBL/GenBank/DDBJ databases">
        <authorList>
            <consortium name="Pathogen Informatics"/>
            <person name="Doyle S."/>
        </authorList>
    </citation>
    <scope>NUCLEOTIDE SEQUENCE [LARGE SCALE GENOMIC DNA]</scope>
    <source>
        <strain evidence="6 7">NCTC10038</strain>
    </source>
</reference>
<dbReference type="GeneID" id="61638688"/>
<feature type="region of interest" description="Disordered" evidence="4">
    <location>
        <begin position="458"/>
        <end position="502"/>
    </location>
</feature>
<feature type="domain" description="Peptidase M10 serralysin C-terminal" evidence="5">
    <location>
        <begin position="510"/>
        <end position="585"/>
    </location>
</feature>
<dbReference type="InterPro" id="IPR011049">
    <property type="entry name" value="Serralysin-like_metalloprot_C"/>
</dbReference>
<dbReference type="EMBL" id="LS483372">
    <property type="protein sequence ID" value="SQF91350.1"/>
    <property type="molecule type" value="Genomic_DNA"/>
</dbReference>
<organism evidence="6 7">
    <name type="scientific">Pseudomonas fluorescens</name>
    <dbReference type="NCBI Taxonomy" id="294"/>
    <lineage>
        <taxon>Bacteria</taxon>
        <taxon>Pseudomonadati</taxon>
        <taxon>Pseudomonadota</taxon>
        <taxon>Gammaproteobacteria</taxon>
        <taxon>Pseudomonadales</taxon>
        <taxon>Pseudomonadaceae</taxon>
        <taxon>Pseudomonas</taxon>
    </lineage>
</organism>
<keyword evidence="2" id="KW-0964">Secreted</keyword>
<evidence type="ECO:0000256" key="1">
    <source>
        <dbReference type="ARBA" id="ARBA00004613"/>
    </source>
</evidence>
<dbReference type="RefSeq" id="WP_081006370.1">
    <property type="nucleotide sequence ID" value="NZ_CBCRXZ010000018.1"/>
</dbReference>
<name>A0A3M3Y453_PSEFL</name>
<dbReference type="AlphaFoldDB" id="A0A3M3Y453"/>
<dbReference type="Gene3D" id="2.150.10.10">
    <property type="entry name" value="Serralysin-like metalloprotease, C-terminal"/>
    <property type="match status" value="1"/>
</dbReference>
<feature type="region of interest" description="Disordered" evidence="4">
    <location>
        <begin position="211"/>
        <end position="253"/>
    </location>
</feature>
<evidence type="ECO:0000259" key="5">
    <source>
        <dbReference type="Pfam" id="PF08548"/>
    </source>
</evidence>
<sequence length="593" mass="64634">MSITSLPPQAPLPMLSNPNPTGSNDPAPKQPPEGLQRDSLNNPRKPLHNETPQSPLTAETPTTSEPSPDVIAKMNRITELLSPDSLIQMMRDPYARNTAQSLKDMRELLSEESLNTLTSDPAEMSRLRDNIGQLLSEKHIQARQAEAAVIPNPNLTQERIRERTRKVDPTESYVAYKQIETERQQERANAQQRIRLSTPLSKNLMAIGKPFQNAETDRNPAAKSKALQPKEDSTPSGIDKNPADANTGASADAVTKMNRINHLLSRDSLIQMLREPDSEQTTQRKTELQELLSEDSLKTLATDPVELAKLKNTISQIFSETHLQALQREADAMPTSAPPKAETDSNPSAKSKALQPKEDSQPSSIDESPADANTKASADAITKMNRINHLLSRDSLIQMLREPGSEETAQRGAELQELLSEDSLKTLAKDPAELAKLKNTISETLSEASLEALKREAAALPGSAPPTAQVHKDAPQPETDSSAELAPADPGNTAVPRPAGTPQIFSYNDLSANPGAVMSFTSGTDKIDLSGIRTQLGEKPLPLVERFSGVSGEMTINYYAGSNTSFVTISRKPGEPPFELKVLGEVRYRDIQA</sequence>